<gene>
    <name evidence="2" type="ORF">AGLY_010004</name>
</gene>
<protein>
    <recommendedName>
        <fullName evidence="1">HAT C-terminal dimerisation domain-containing protein</fullName>
    </recommendedName>
</protein>
<organism evidence="2 3">
    <name type="scientific">Aphis glycines</name>
    <name type="common">Soybean aphid</name>
    <dbReference type="NCBI Taxonomy" id="307491"/>
    <lineage>
        <taxon>Eukaryota</taxon>
        <taxon>Metazoa</taxon>
        <taxon>Ecdysozoa</taxon>
        <taxon>Arthropoda</taxon>
        <taxon>Hexapoda</taxon>
        <taxon>Insecta</taxon>
        <taxon>Pterygota</taxon>
        <taxon>Neoptera</taxon>
        <taxon>Paraneoptera</taxon>
        <taxon>Hemiptera</taxon>
        <taxon>Sternorrhyncha</taxon>
        <taxon>Aphidomorpha</taxon>
        <taxon>Aphidoidea</taxon>
        <taxon>Aphididae</taxon>
        <taxon>Aphidini</taxon>
        <taxon>Aphis</taxon>
        <taxon>Aphis</taxon>
    </lineage>
</organism>
<evidence type="ECO:0000259" key="1">
    <source>
        <dbReference type="Pfam" id="PF05699"/>
    </source>
</evidence>
<dbReference type="InterPro" id="IPR008906">
    <property type="entry name" value="HATC_C_dom"/>
</dbReference>
<dbReference type="InterPro" id="IPR012337">
    <property type="entry name" value="RNaseH-like_sf"/>
</dbReference>
<sequence>MSFKDMKNCLPSSYNHNIDTIKDICKKATFPNIFQLLQVALTMPVSSATRERSFSSMRRLKNWLRAKILEKYSTKKRKLLLVYIPFKLCYYYYHLNNYILHLIVDWNDYNNYKIVFGGIWDLCPLHNFSTPSVWPLVAPMLCCSAVQQTVPDQNHFFVCSDYPDLDYVANS</sequence>
<proteinExistence type="predicted"/>
<dbReference type="OrthoDB" id="6764668at2759"/>
<keyword evidence="3" id="KW-1185">Reference proteome</keyword>
<name>A0A6G0TG81_APHGL</name>
<evidence type="ECO:0000313" key="2">
    <source>
        <dbReference type="EMBL" id="KAE9532381.1"/>
    </source>
</evidence>
<dbReference type="SUPFAM" id="SSF53098">
    <property type="entry name" value="Ribonuclease H-like"/>
    <property type="match status" value="1"/>
</dbReference>
<dbReference type="Proteomes" id="UP000475862">
    <property type="component" value="Unassembled WGS sequence"/>
</dbReference>
<dbReference type="AlphaFoldDB" id="A0A6G0TG81"/>
<evidence type="ECO:0000313" key="3">
    <source>
        <dbReference type="Proteomes" id="UP000475862"/>
    </source>
</evidence>
<dbReference type="GO" id="GO:0046983">
    <property type="term" value="F:protein dimerization activity"/>
    <property type="evidence" value="ECO:0007669"/>
    <property type="project" value="InterPro"/>
</dbReference>
<accession>A0A6G0TG81</accession>
<dbReference type="EMBL" id="VYZN01000039">
    <property type="protein sequence ID" value="KAE9532381.1"/>
    <property type="molecule type" value="Genomic_DNA"/>
</dbReference>
<dbReference type="Pfam" id="PF05699">
    <property type="entry name" value="Dimer_Tnp_hAT"/>
    <property type="match status" value="1"/>
</dbReference>
<comment type="caution">
    <text evidence="2">The sequence shown here is derived from an EMBL/GenBank/DDBJ whole genome shotgun (WGS) entry which is preliminary data.</text>
</comment>
<feature type="domain" description="HAT C-terminal dimerisation" evidence="1">
    <location>
        <begin position="25"/>
        <end position="61"/>
    </location>
</feature>
<dbReference type="PANTHER" id="PTHR46289:SF14">
    <property type="entry name" value="DUF4371 DOMAIN-CONTAINING PROTEIN"/>
    <property type="match status" value="1"/>
</dbReference>
<dbReference type="InterPro" id="IPR052958">
    <property type="entry name" value="IFN-induced_PKR_regulator"/>
</dbReference>
<dbReference type="PANTHER" id="PTHR46289">
    <property type="entry name" value="52 KDA REPRESSOR OF THE INHIBITOR OF THE PROTEIN KINASE-LIKE PROTEIN-RELATED"/>
    <property type="match status" value="1"/>
</dbReference>
<reference evidence="2 3" key="1">
    <citation type="submission" date="2019-08" db="EMBL/GenBank/DDBJ databases">
        <title>The genome of the soybean aphid Biotype 1, its phylome, world population structure and adaptation to the North American continent.</title>
        <authorList>
            <person name="Giordano R."/>
            <person name="Donthu R.K."/>
            <person name="Hernandez A.G."/>
            <person name="Wright C.L."/>
            <person name="Zimin A.V."/>
        </authorList>
    </citation>
    <scope>NUCLEOTIDE SEQUENCE [LARGE SCALE GENOMIC DNA]</scope>
    <source>
        <tissue evidence="2">Whole aphids</tissue>
    </source>
</reference>